<name>A0ACB9M2R6_BAUVA</name>
<evidence type="ECO:0000313" key="1">
    <source>
        <dbReference type="EMBL" id="KAI4317852.1"/>
    </source>
</evidence>
<keyword evidence="2" id="KW-1185">Reference proteome</keyword>
<comment type="caution">
    <text evidence="1">The sequence shown here is derived from an EMBL/GenBank/DDBJ whole genome shotgun (WGS) entry which is preliminary data.</text>
</comment>
<dbReference type="EMBL" id="CM039435">
    <property type="protein sequence ID" value="KAI4317852.1"/>
    <property type="molecule type" value="Genomic_DNA"/>
</dbReference>
<proteinExistence type="predicted"/>
<organism evidence="1 2">
    <name type="scientific">Bauhinia variegata</name>
    <name type="common">Purple orchid tree</name>
    <name type="synonym">Phanera variegata</name>
    <dbReference type="NCBI Taxonomy" id="167791"/>
    <lineage>
        <taxon>Eukaryota</taxon>
        <taxon>Viridiplantae</taxon>
        <taxon>Streptophyta</taxon>
        <taxon>Embryophyta</taxon>
        <taxon>Tracheophyta</taxon>
        <taxon>Spermatophyta</taxon>
        <taxon>Magnoliopsida</taxon>
        <taxon>eudicotyledons</taxon>
        <taxon>Gunneridae</taxon>
        <taxon>Pentapetalae</taxon>
        <taxon>rosids</taxon>
        <taxon>fabids</taxon>
        <taxon>Fabales</taxon>
        <taxon>Fabaceae</taxon>
        <taxon>Cercidoideae</taxon>
        <taxon>Cercideae</taxon>
        <taxon>Bauhiniinae</taxon>
        <taxon>Bauhinia</taxon>
    </lineage>
</organism>
<accession>A0ACB9M2R6</accession>
<dbReference type="Proteomes" id="UP000828941">
    <property type="component" value="Chromosome 10"/>
</dbReference>
<gene>
    <name evidence="1" type="ORF">L6164_025684</name>
</gene>
<reference evidence="1 2" key="1">
    <citation type="journal article" date="2022" name="DNA Res.">
        <title>Chromosomal-level genome assembly of the orchid tree Bauhinia variegata (Leguminosae; Cercidoideae) supports the allotetraploid origin hypothesis of Bauhinia.</title>
        <authorList>
            <person name="Zhong Y."/>
            <person name="Chen Y."/>
            <person name="Zheng D."/>
            <person name="Pang J."/>
            <person name="Liu Y."/>
            <person name="Luo S."/>
            <person name="Meng S."/>
            <person name="Qian L."/>
            <person name="Wei D."/>
            <person name="Dai S."/>
            <person name="Zhou R."/>
        </authorList>
    </citation>
    <scope>NUCLEOTIDE SEQUENCE [LARGE SCALE GENOMIC DNA]</scope>
    <source>
        <strain evidence="1">BV-YZ2020</strain>
    </source>
</reference>
<sequence>MAPAVAFVELADALRSKQEKWTSEERNLIESCRHKAARNFFVGAIGANTVVWAATFKLDRIFRISSSIAAGAFFGLLGMNRALNSCVEHILTLDGSRLQKELAHILVTKFPDDPKTMQLIPKHFFSEKVFDDSNDHPKLRWRNRNFYSDNVVHGQNIGDHDSRDDSNSETNNYSQRKRTNLRSSHVVINPGHDTMAEADPLDFILGYSAPVEATHDPNTPTKPQGGVHNRAHRRAHRRRRIRHPEGLSNLDHAIPA</sequence>
<evidence type="ECO:0000313" key="2">
    <source>
        <dbReference type="Proteomes" id="UP000828941"/>
    </source>
</evidence>
<protein>
    <submittedName>
        <fullName evidence="1">Uncharacterized protein</fullName>
    </submittedName>
</protein>